<accession>A0A192D7L7</accession>
<protein>
    <submittedName>
        <fullName evidence="2">Uncharacterized protein</fullName>
    </submittedName>
</protein>
<evidence type="ECO:0000313" key="2">
    <source>
        <dbReference type="EMBL" id="ANK13764.1"/>
    </source>
</evidence>
<dbReference type="Proteomes" id="UP000078263">
    <property type="component" value="Chromosome"/>
</dbReference>
<feature type="transmembrane region" description="Helical" evidence="1">
    <location>
        <begin position="6"/>
        <end position="28"/>
    </location>
</feature>
<keyword evidence="1" id="KW-1133">Transmembrane helix</keyword>
<feature type="transmembrane region" description="Helical" evidence="1">
    <location>
        <begin position="37"/>
        <end position="57"/>
    </location>
</feature>
<keyword evidence="1" id="KW-0472">Membrane</keyword>
<organism evidence="2 3">
    <name type="scientific">Erythrobacter neustonensis</name>
    <dbReference type="NCBI Taxonomy" id="1112"/>
    <lineage>
        <taxon>Bacteria</taxon>
        <taxon>Pseudomonadati</taxon>
        <taxon>Pseudomonadota</taxon>
        <taxon>Alphaproteobacteria</taxon>
        <taxon>Sphingomonadales</taxon>
        <taxon>Erythrobacteraceae</taxon>
        <taxon>Erythrobacter/Porphyrobacter group</taxon>
        <taxon>Erythrobacter</taxon>
    </lineage>
</organism>
<gene>
    <name evidence="2" type="ORF">A9D12_13295</name>
</gene>
<evidence type="ECO:0000313" key="3">
    <source>
        <dbReference type="Proteomes" id="UP000078263"/>
    </source>
</evidence>
<name>A0A192D7L7_9SPHN</name>
<keyword evidence="1" id="KW-0812">Transmembrane</keyword>
<dbReference type="KEGG" id="pns:A9D12_13295"/>
<proteinExistence type="predicted"/>
<reference evidence="2 3" key="1">
    <citation type="submission" date="2016-05" db="EMBL/GenBank/DDBJ databases">
        <title>Compelete Genome Sequence of Bacteriochlorophyll-Synthesizing Bacterium Porphyrobacter neustonensis DSM 9434.</title>
        <authorList>
            <person name="Shi X.-L."/>
            <person name="Wu Y.-H."/>
            <person name="Cheng H."/>
            <person name="Xu L."/>
            <person name="Zhang X.-Q."/>
            <person name="Wang C.-S."/>
            <person name="Xu X.-W."/>
        </authorList>
    </citation>
    <scope>NUCLEOTIDE SEQUENCE [LARGE SCALE GENOMIC DNA]</scope>
    <source>
        <strain evidence="2 3">DSM 9434</strain>
    </source>
</reference>
<dbReference type="STRING" id="1112.A9D12_13295"/>
<evidence type="ECO:0000256" key="1">
    <source>
        <dbReference type="SAM" id="Phobius"/>
    </source>
</evidence>
<dbReference type="RefSeq" id="WP_068352635.1">
    <property type="nucleotide sequence ID" value="NZ_CP016033.1"/>
</dbReference>
<feature type="transmembrane region" description="Helical" evidence="1">
    <location>
        <begin position="63"/>
        <end position="87"/>
    </location>
</feature>
<dbReference type="AlphaFoldDB" id="A0A192D7L7"/>
<dbReference type="EMBL" id="CP016033">
    <property type="protein sequence ID" value="ANK13764.1"/>
    <property type="molecule type" value="Genomic_DNA"/>
</dbReference>
<keyword evidence="3" id="KW-1185">Reference proteome</keyword>
<sequence>MLVMFGIIALGIYAIAAMLSGFLANFVFRHSTPVRRAAYSAAALGILLTIPAVVAVIDAGNGVVSVISLLVGTAIFAALAFPFALVVTRRGQVNADPGTFD</sequence>